<feature type="non-terminal residue" evidence="2">
    <location>
        <position position="42"/>
    </location>
</feature>
<dbReference type="AlphaFoldDB" id="A0A392U8M3"/>
<evidence type="ECO:0008006" key="4">
    <source>
        <dbReference type="Google" id="ProtNLM"/>
    </source>
</evidence>
<evidence type="ECO:0000313" key="2">
    <source>
        <dbReference type="EMBL" id="MCI69187.1"/>
    </source>
</evidence>
<dbReference type="Proteomes" id="UP000265520">
    <property type="component" value="Unassembled WGS sequence"/>
</dbReference>
<feature type="region of interest" description="Disordered" evidence="1">
    <location>
        <begin position="18"/>
        <end position="42"/>
    </location>
</feature>
<dbReference type="EMBL" id="LXQA010750886">
    <property type="protein sequence ID" value="MCI69187.1"/>
    <property type="molecule type" value="Genomic_DNA"/>
</dbReference>
<accession>A0A392U8M3</accession>
<name>A0A392U8M3_9FABA</name>
<reference evidence="2 3" key="1">
    <citation type="journal article" date="2018" name="Front. Plant Sci.">
        <title>Red Clover (Trifolium pratense) and Zigzag Clover (T. medium) - A Picture of Genomic Similarities and Differences.</title>
        <authorList>
            <person name="Dluhosova J."/>
            <person name="Istvanek J."/>
            <person name="Nedelnik J."/>
            <person name="Repkova J."/>
        </authorList>
    </citation>
    <scope>NUCLEOTIDE SEQUENCE [LARGE SCALE GENOMIC DNA]</scope>
    <source>
        <strain evidence="3">cv. 10/8</strain>
        <tissue evidence="2">Leaf</tissue>
    </source>
</reference>
<organism evidence="2 3">
    <name type="scientific">Trifolium medium</name>
    <dbReference type="NCBI Taxonomy" id="97028"/>
    <lineage>
        <taxon>Eukaryota</taxon>
        <taxon>Viridiplantae</taxon>
        <taxon>Streptophyta</taxon>
        <taxon>Embryophyta</taxon>
        <taxon>Tracheophyta</taxon>
        <taxon>Spermatophyta</taxon>
        <taxon>Magnoliopsida</taxon>
        <taxon>eudicotyledons</taxon>
        <taxon>Gunneridae</taxon>
        <taxon>Pentapetalae</taxon>
        <taxon>rosids</taxon>
        <taxon>fabids</taxon>
        <taxon>Fabales</taxon>
        <taxon>Fabaceae</taxon>
        <taxon>Papilionoideae</taxon>
        <taxon>50 kb inversion clade</taxon>
        <taxon>NPAAA clade</taxon>
        <taxon>Hologalegina</taxon>
        <taxon>IRL clade</taxon>
        <taxon>Trifolieae</taxon>
        <taxon>Trifolium</taxon>
    </lineage>
</organism>
<keyword evidence="3" id="KW-1185">Reference proteome</keyword>
<evidence type="ECO:0000256" key="1">
    <source>
        <dbReference type="SAM" id="MobiDB-lite"/>
    </source>
</evidence>
<protein>
    <recommendedName>
        <fullName evidence="4">Gag-pol polyprotein</fullName>
    </recommendedName>
</protein>
<evidence type="ECO:0000313" key="3">
    <source>
        <dbReference type="Proteomes" id="UP000265520"/>
    </source>
</evidence>
<comment type="caution">
    <text evidence="2">The sequence shown here is derived from an EMBL/GenBank/DDBJ whole genome shotgun (WGS) entry which is preliminary data.</text>
</comment>
<proteinExistence type="predicted"/>
<sequence>MDNRAWKTVIKGWTHPIVTAEDGNTSSKPEADWSEAEDTESL</sequence>
<feature type="compositionally biased region" description="Acidic residues" evidence="1">
    <location>
        <begin position="32"/>
        <end position="42"/>
    </location>
</feature>